<name>A0ABV0KEJ4_9CYAN</name>
<evidence type="ECO:0000313" key="1">
    <source>
        <dbReference type="EMBL" id="MEP1057652.1"/>
    </source>
</evidence>
<accession>A0ABV0KEJ4</accession>
<evidence type="ECO:0000313" key="2">
    <source>
        <dbReference type="Proteomes" id="UP001476950"/>
    </source>
</evidence>
<dbReference type="RefSeq" id="WP_190450631.1">
    <property type="nucleotide sequence ID" value="NZ_JAMPLM010000002.1"/>
</dbReference>
<reference evidence="1 2" key="1">
    <citation type="submission" date="2022-04" db="EMBL/GenBank/DDBJ databases">
        <title>Positive selection, recombination, and allopatry shape intraspecific diversity of widespread and dominant cyanobacteria.</title>
        <authorList>
            <person name="Wei J."/>
            <person name="Shu W."/>
            <person name="Hu C."/>
        </authorList>
    </citation>
    <scope>NUCLEOTIDE SEQUENCE [LARGE SCALE GENOMIC DNA]</scope>
    <source>
        <strain evidence="1 2">AS-A4</strain>
    </source>
</reference>
<dbReference type="EMBL" id="JAMPLM010000002">
    <property type="protein sequence ID" value="MEP1057652.1"/>
    <property type="molecule type" value="Genomic_DNA"/>
</dbReference>
<comment type="caution">
    <text evidence="1">The sequence shown here is derived from an EMBL/GenBank/DDBJ whole genome shotgun (WGS) entry which is preliminary data.</text>
</comment>
<protein>
    <submittedName>
        <fullName evidence="1">Uncharacterized protein</fullName>
    </submittedName>
</protein>
<sequence>MPSLYGTCRSIPTGITIAPASGGSLSTSSTLYLSTQYRTRGGLSLHSAITPIAYSAGQKIVVTVTPSALASGELGSVHEIVVSGSTTNDVAQMVRLGAIPLLAIDQTTQLSLPRSLELSTNAHIALSASVATIAALPTGSDRLNGMVRLVTATGQYLRYDSTATTGVVLSAPGYWVDYYPWVGAANGFTTYIGTATNVDGGIDNAITEINPADVLRSLPYAADGGNSTPLRLCYLNELVEDGGNAIEALAPIAVSMLLDNVDQSTAFSNKIYARYLGKFRKLDGTLDTTFAASAIPVLIFDTKDGRTESNLFFPEFLDRGYGALYEFYLNFRSDEIAALRDGSTPSLSFGPAGEVGTYNPLGFITGNGVFGAESRLSAVGVNDEYLRVIPGSNSVVSLPGAASISSYIFFRAANRSATGLAPNTAGQKVVISGTSRGQIVVQPPGYMLESIEAIRAIVSTASGTATPGAFFAPVSVGASGTLSVSITIPALIRANYPDVIAGLAAGYNVPNLKVYLRFSGTITAQTALVTVGAGLTTLNFVITTNAGTVGALPTNPDTTFSLFANPTIATVTAGTGGNLAAGSYEVAIANHYPAGNTQLSAISHDPALGCLKEVTTDLADAIAGAKGYTLTTASYVQPPVGALVVVSVPNTAIFGILQPLFVQGGGGYLLTGKTANTLTLERSTDNGSDYAATGQTIASNALVVPGGMPGTVGASGEVAGLRYTFSSITAPTPASQSLRLNSAAPSGATAIYVSEFDRAEYNVATVLNTLTPGSLLLLASSSDQSVYHYYSFVSQVDNGSDRTLNVTYAGGGGAFIDLSDVSLSLLLKGTPGAPGTTGTNGLDGISGFGVRYSFSTSTAPTPTVGQLRLNNVAYNSATLLYVSESDRFNITASLTLNNISDGSTLLIFDEADPTAYVYALLTSQTDNGSDRTFAITNVTSSGTLSGNVTLSFAPKGAPGAPGTVNDTVNLGLSSVGTDPITAADIIRLYNKLGQLVWRQASNGSVLFAAATNLEQSWAKAQKATVTTLIDNTTISLDASLSNLYQVTLAGNRTLANPTNLAIGTNFEVKLIQDSTGTRSLSYGTAYKFSSGTAPPLSIAGSAVDLLSCRSYDGTTLQCDLGKGYA</sequence>
<proteinExistence type="predicted"/>
<gene>
    <name evidence="1" type="ORF">NDI38_04320</name>
</gene>
<dbReference type="Proteomes" id="UP001476950">
    <property type="component" value="Unassembled WGS sequence"/>
</dbReference>
<organism evidence="1 2">
    <name type="scientific">Stenomitos frigidus AS-A4</name>
    <dbReference type="NCBI Taxonomy" id="2933935"/>
    <lineage>
        <taxon>Bacteria</taxon>
        <taxon>Bacillati</taxon>
        <taxon>Cyanobacteriota</taxon>
        <taxon>Cyanophyceae</taxon>
        <taxon>Leptolyngbyales</taxon>
        <taxon>Leptolyngbyaceae</taxon>
        <taxon>Stenomitos</taxon>
    </lineage>
</organism>
<keyword evidence="2" id="KW-1185">Reference proteome</keyword>